<evidence type="ECO:0000256" key="6">
    <source>
        <dbReference type="ARBA" id="ARBA00022786"/>
    </source>
</evidence>
<dbReference type="GO" id="GO:0008270">
    <property type="term" value="F:zinc ion binding"/>
    <property type="evidence" value="ECO:0007669"/>
    <property type="project" value="UniProtKB-KW"/>
</dbReference>
<dbReference type="AlphaFoldDB" id="A0AAN7VHE2"/>
<feature type="transmembrane region" description="Helical" evidence="11">
    <location>
        <begin position="180"/>
        <end position="200"/>
    </location>
</feature>
<dbReference type="Gene3D" id="3.30.40.10">
    <property type="entry name" value="Zinc/RING finger domain, C3HC4 (zinc finger)"/>
    <property type="match status" value="1"/>
</dbReference>
<keyword evidence="6" id="KW-0833">Ubl conjugation pathway</keyword>
<feature type="transmembrane region" description="Helical" evidence="11">
    <location>
        <begin position="139"/>
        <end position="160"/>
    </location>
</feature>
<evidence type="ECO:0000256" key="11">
    <source>
        <dbReference type="SAM" id="Phobius"/>
    </source>
</evidence>
<evidence type="ECO:0000256" key="1">
    <source>
        <dbReference type="ARBA" id="ARBA00004141"/>
    </source>
</evidence>
<evidence type="ECO:0000256" key="5">
    <source>
        <dbReference type="ARBA" id="ARBA00022771"/>
    </source>
</evidence>
<feature type="compositionally biased region" description="Polar residues" evidence="10">
    <location>
        <begin position="7"/>
        <end position="16"/>
    </location>
</feature>
<evidence type="ECO:0000259" key="12">
    <source>
        <dbReference type="PROSITE" id="PS51292"/>
    </source>
</evidence>
<evidence type="ECO:0000313" key="13">
    <source>
        <dbReference type="EMBL" id="KAK5648820.1"/>
    </source>
</evidence>
<dbReference type="SMART" id="SM00744">
    <property type="entry name" value="RINGv"/>
    <property type="match status" value="1"/>
</dbReference>
<evidence type="ECO:0000256" key="7">
    <source>
        <dbReference type="ARBA" id="ARBA00022833"/>
    </source>
</evidence>
<dbReference type="PANTHER" id="PTHR46065">
    <property type="entry name" value="E3 UBIQUITIN-PROTEIN LIGASE MARCH 2/3 FAMILY MEMBER"/>
    <property type="match status" value="1"/>
</dbReference>
<keyword evidence="5" id="KW-0863">Zinc-finger</keyword>
<comment type="subcellular location">
    <subcellularLocation>
        <location evidence="1">Membrane</location>
        <topology evidence="1">Multi-pass membrane protein</topology>
    </subcellularLocation>
</comment>
<feature type="region of interest" description="Disordered" evidence="10">
    <location>
        <begin position="1"/>
        <end position="24"/>
    </location>
</feature>
<keyword evidence="4" id="KW-0479">Metal-binding</keyword>
<evidence type="ECO:0000256" key="2">
    <source>
        <dbReference type="ARBA" id="ARBA00022679"/>
    </source>
</evidence>
<reference evidence="13 14" key="1">
    <citation type="journal article" date="2024" name="Insects">
        <title>An Improved Chromosome-Level Genome Assembly of the Firefly Pyrocoelia pectoralis.</title>
        <authorList>
            <person name="Fu X."/>
            <person name="Meyer-Rochow V.B."/>
            <person name="Ballantyne L."/>
            <person name="Zhu X."/>
        </authorList>
    </citation>
    <scope>NUCLEOTIDE SEQUENCE [LARGE SCALE GENOMIC DNA]</scope>
    <source>
        <strain evidence="13">XCY_ONT2</strain>
    </source>
</reference>
<name>A0AAN7VHE2_9COLE</name>
<dbReference type="PANTHER" id="PTHR46065:SF3">
    <property type="entry name" value="FI20425P1"/>
    <property type="match status" value="1"/>
</dbReference>
<dbReference type="GO" id="GO:0016020">
    <property type="term" value="C:membrane"/>
    <property type="evidence" value="ECO:0007669"/>
    <property type="project" value="UniProtKB-SubCell"/>
</dbReference>
<evidence type="ECO:0000256" key="3">
    <source>
        <dbReference type="ARBA" id="ARBA00022692"/>
    </source>
</evidence>
<evidence type="ECO:0000256" key="9">
    <source>
        <dbReference type="ARBA" id="ARBA00023136"/>
    </source>
</evidence>
<keyword evidence="3 11" id="KW-0812">Transmembrane</keyword>
<dbReference type="GO" id="GO:0016567">
    <property type="term" value="P:protein ubiquitination"/>
    <property type="evidence" value="ECO:0007669"/>
    <property type="project" value="TreeGrafter"/>
</dbReference>
<dbReference type="InterPro" id="IPR013083">
    <property type="entry name" value="Znf_RING/FYVE/PHD"/>
</dbReference>
<sequence length="233" mass="26675">MSRKSFNRSVDSSRTSLTRETDSRVLQQETITSVKTVPSRVSSTESCPGTVTSISSTVCRICHTSSTSEHLISPCNCKGTLAYVHLTCLERWLNQSSRNYCELCMYHYNAVQTLRYGFWEGILRWSRHPRNRMHVQSDILICLLLSIVTGGLVSVCLLGMRYFVIEGRKVGISKEWTKGSVYFFLSVVIAGYLITMYLVIKDQVVPWYTWWRNTFNVRLLLAPSTLRFSETAL</sequence>
<gene>
    <name evidence="13" type="ORF">RI129_003712</name>
</gene>
<keyword evidence="8 11" id="KW-1133">Transmembrane helix</keyword>
<dbReference type="SUPFAM" id="SSF57850">
    <property type="entry name" value="RING/U-box"/>
    <property type="match status" value="1"/>
</dbReference>
<keyword evidence="7" id="KW-0862">Zinc</keyword>
<dbReference type="GO" id="GO:0004842">
    <property type="term" value="F:ubiquitin-protein transferase activity"/>
    <property type="evidence" value="ECO:0007669"/>
    <property type="project" value="TreeGrafter"/>
</dbReference>
<evidence type="ECO:0000256" key="8">
    <source>
        <dbReference type="ARBA" id="ARBA00022989"/>
    </source>
</evidence>
<protein>
    <recommendedName>
        <fullName evidence="12">RING-CH-type domain-containing protein</fullName>
    </recommendedName>
</protein>
<keyword evidence="14" id="KW-1185">Reference proteome</keyword>
<dbReference type="PROSITE" id="PS51292">
    <property type="entry name" value="ZF_RING_CH"/>
    <property type="match status" value="1"/>
</dbReference>
<feature type="domain" description="RING-CH-type" evidence="12">
    <location>
        <begin position="51"/>
        <end position="111"/>
    </location>
</feature>
<accession>A0AAN7VHE2</accession>
<dbReference type="EMBL" id="JAVRBK010000002">
    <property type="protein sequence ID" value="KAK5648820.1"/>
    <property type="molecule type" value="Genomic_DNA"/>
</dbReference>
<evidence type="ECO:0000313" key="14">
    <source>
        <dbReference type="Proteomes" id="UP001329430"/>
    </source>
</evidence>
<dbReference type="Proteomes" id="UP001329430">
    <property type="component" value="Chromosome 2"/>
</dbReference>
<evidence type="ECO:0000256" key="10">
    <source>
        <dbReference type="SAM" id="MobiDB-lite"/>
    </source>
</evidence>
<evidence type="ECO:0000256" key="4">
    <source>
        <dbReference type="ARBA" id="ARBA00022723"/>
    </source>
</evidence>
<keyword evidence="2" id="KW-0808">Transferase</keyword>
<dbReference type="InterPro" id="IPR011016">
    <property type="entry name" value="Znf_RING-CH"/>
</dbReference>
<proteinExistence type="predicted"/>
<dbReference type="Pfam" id="PF12906">
    <property type="entry name" value="RINGv"/>
    <property type="match status" value="1"/>
</dbReference>
<organism evidence="13 14">
    <name type="scientific">Pyrocoelia pectoralis</name>
    <dbReference type="NCBI Taxonomy" id="417401"/>
    <lineage>
        <taxon>Eukaryota</taxon>
        <taxon>Metazoa</taxon>
        <taxon>Ecdysozoa</taxon>
        <taxon>Arthropoda</taxon>
        <taxon>Hexapoda</taxon>
        <taxon>Insecta</taxon>
        <taxon>Pterygota</taxon>
        <taxon>Neoptera</taxon>
        <taxon>Endopterygota</taxon>
        <taxon>Coleoptera</taxon>
        <taxon>Polyphaga</taxon>
        <taxon>Elateriformia</taxon>
        <taxon>Elateroidea</taxon>
        <taxon>Lampyridae</taxon>
        <taxon>Lampyrinae</taxon>
        <taxon>Pyrocoelia</taxon>
    </lineage>
</organism>
<comment type="caution">
    <text evidence="13">The sequence shown here is derived from an EMBL/GenBank/DDBJ whole genome shotgun (WGS) entry which is preliminary data.</text>
</comment>
<keyword evidence="9 11" id="KW-0472">Membrane</keyword>